<dbReference type="EC" id="3.1.30.-" evidence="8"/>
<sequence length="388" mass="42542">MVKSGRTSGVTYGVVRRVDVLTKIDYGEGYGEQNIGGFEIGPDPSRDETMELSEGGDSGAVWMFRSGNGRTSRVMAGLHFAGDAGGGAESAIACLPASVFEKLDISLSPTTYETVRAEAAAAPGHGYDAGFLGDDVALPTLSADLAKDIAPVKDGGEVVHHTHFSLTMSASRRLARWVAWNIDGESLKKLSRSSIKFQLDPQIEAEHQMGDEVYKANDLDRGHLARRADLTWGPRAEAQQANEDSFYFTNISPQINSFNQSSRGGLWGRLEDAVYDEVEVDRLRLSVFGGPVFHDDDREYRGVRIPREFWKVLAYTTDGQLTAKAFLLTQNLDQLETLDLQEFKTYQVTLDELSERTGVQFAPALAEQPVPEGLTEPRVVETSGDVAW</sequence>
<evidence type="ECO:0000256" key="7">
    <source>
        <dbReference type="ARBA" id="ARBA00022842"/>
    </source>
</evidence>
<evidence type="ECO:0000256" key="1">
    <source>
        <dbReference type="ARBA" id="ARBA00001946"/>
    </source>
</evidence>
<evidence type="ECO:0000256" key="3">
    <source>
        <dbReference type="ARBA" id="ARBA00022722"/>
    </source>
</evidence>
<dbReference type="PANTHER" id="PTHR13966:SF5">
    <property type="entry name" value="ENDONUCLEASE G, MITOCHONDRIAL"/>
    <property type="match status" value="1"/>
</dbReference>
<comment type="cofactor">
    <cofactor evidence="1 8">
        <name>Mg(2+)</name>
        <dbReference type="ChEBI" id="CHEBI:18420"/>
    </cofactor>
</comment>
<evidence type="ECO:0000256" key="5">
    <source>
        <dbReference type="ARBA" id="ARBA00022759"/>
    </source>
</evidence>
<dbReference type="InterPro" id="IPR044925">
    <property type="entry name" value="His-Me_finger_sf"/>
</dbReference>
<name>A0ABN2XJP4_9MICC</name>
<feature type="domain" description="DNA/RNA non-specific endonuclease/pyrophosphatase/phosphodiesterase" evidence="11">
    <location>
        <begin position="160"/>
        <end position="368"/>
    </location>
</feature>
<dbReference type="InterPro" id="IPR040255">
    <property type="entry name" value="Non-specific_endonuclease"/>
</dbReference>
<keyword evidence="7" id="KW-0460">Magnesium</keyword>
<evidence type="ECO:0000256" key="4">
    <source>
        <dbReference type="ARBA" id="ARBA00022723"/>
    </source>
</evidence>
<evidence type="ECO:0000256" key="6">
    <source>
        <dbReference type="ARBA" id="ARBA00022801"/>
    </source>
</evidence>
<comment type="similarity">
    <text evidence="2 8">Belongs to the DNA/RNA non-specific endonuclease family.</text>
</comment>
<dbReference type="CDD" id="cd00091">
    <property type="entry name" value="NUC"/>
    <property type="match status" value="1"/>
</dbReference>
<dbReference type="Proteomes" id="UP001500166">
    <property type="component" value="Unassembled WGS sequence"/>
</dbReference>
<keyword evidence="6 8" id="KW-0378">Hydrolase</keyword>
<feature type="region of interest" description="Disordered" evidence="9">
    <location>
        <begin position="35"/>
        <end position="54"/>
    </location>
</feature>
<dbReference type="SMART" id="SM00892">
    <property type="entry name" value="Endonuclease_NS"/>
    <property type="match status" value="1"/>
</dbReference>
<evidence type="ECO:0000259" key="10">
    <source>
        <dbReference type="SMART" id="SM00477"/>
    </source>
</evidence>
<evidence type="ECO:0000256" key="2">
    <source>
        <dbReference type="ARBA" id="ARBA00010052"/>
    </source>
</evidence>
<proteinExistence type="inferred from homology"/>
<accession>A0ABN2XJP4</accession>
<keyword evidence="3 8" id="KW-0540">Nuclease</keyword>
<dbReference type="SMART" id="SM00477">
    <property type="entry name" value="NUC"/>
    <property type="match status" value="1"/>
</dbReference>
<protein>
    <recommendedName>
        <fullName evidence="8">Endonuclease</fullName>
        <ecNumber evidence="8">3.1.30.-</ecNumber>
    </recommendedName>
</protein>
<keyword evidence="4 8" id="KW-0479">Metal-binding</keyword>
<dbReference type="PROSITE" id="PS01070">
    <property type="entry name" value="NUCLEASE_NON_SPEC"/>
    <property type="match status" value="1"/>
</dbReference>
<dbReference type="InterPro" id="IPR018524">
    <property type="entry name" value="DNA/RNA_endonuclease_AS"/>
</dbReference>
<dbReference type="InterPro" id="IPR001604">
    <property type="entry name" value="Endo_G_ENPP1-like_dom"/>
</dbReference>
<dbReference type="SUPFAM" id="SSF54060">
    <property type="entry name" value="His-Me finger endonucleases"/>
    <property type="match status" value="1"/>
</dbReference>
<dbReference type="Gene3D" id="3.40.570.10">
    <property type="entry name" value="Extracellular Endonuclease, subunit A"/>
    <property type="match status" value="1"/>
</dbReference>
<dbReference type="RefSeq" id="WP_344223810.1">
    <property type="nucleotide sequence ID" value="NZ_BAAAQA010000007.1"/>
</dbReference>
<evidence type="ECO:0000256" key="8">
    <source>
        <dbReference type="RuleBase" id="RU366055"/>
    </source>
</evidence>
<evidence type="ECO:0000259" key="11">
    <source>
        <dbReference type="SMART" id="SM00892"/>
    </source>
</evidence>
<evidence type="ECO:0000313" key="12">
    <source>
        <dbReference type="EMBL" id="GAA2112617.1"/>
    </source>
</evidence>
<dbReference type="InterPro" id="IPR020821">
    <property type="entry name" value="ENPP1-3/EXOG-like_nuc-like"/>
</dbReference>
<dbReference type="PANTHER" id="PTHR13966">
    <property type="entry name" value="ENDONUCLEASE RELATED"/>
    <property type="match status" value="1"/>
</dbReference>
<dbReference type="InterPro" id="IPR044929">
    <property type="entry name" value="DNA/RNA_non-sp_Endonuclease_sf"/>
</dbReference>
<reference evidence="12 13" key="1">
    <citation type="journal article" date="2019" name="Int. J. Syst. Evol. Microbiol.">
        <title>The Global Catalogue of Microorganisms (GCM) 10K type strain sequencing project: providing services to taxonomists for standard genome sequencing and annotation.</title>
        <authorList>
            <consortium name="The Broad Institute Genomics Platform"/>
            <consortium name="The Broad Institute Genome Sequencing Center for Infectious Disease"/>
            <person name="Wu L."/>
            <person name="Ma J."/>
        </authorList>
    </citation>
    <scope>NUCLEOTIDE SEQUENCE [LARGE SCALE GENOMIC DNA]</scope>
    <source>
        <strain evidence="12 13">JCM 15914</strain>
    </source>
</reference>
<gene>
    <name evidence="12" type="ORF">GCM10009824_08810</name>
</gene>
<feature type="domain" description="ENPP1-3/EXOG-like endonuclease/phosphodiesterase" evidence="10">
    <location>
        <begin position="161"/>
        <end position="368"/>
    </location>
</feature>
<evidence type="ECO:0000313" key="13">
    <source>
        <dbReference type="Proteomes" id="UP001500166"/>
    </source>
</evidence>
<evidence type="ECO:0000256" key="9">
    <source>
        <dbReference type="SAM" id="MobiDB-lite"/>
    </source>
</evidence>
<comment type="caution">
    <text evidence="12">The sequence shown here is derived from an EMBL/GenBank/DDBJ whole genome shotgun (WGS) entry which is preliminary data.</text>
</comment>
<keyword evidence="5 8" id="KW-0255">Endonuclease</keyword>
<dbReference type="EMBL" id="BAAAQA010000007">
    <property type="protein sequence ID" value="GAA2112617.1"/>
    <property type="molecule type" value="Genomic_DNA"/>
</dbReference>
<organism evidence="12 13">
    <name type="scientific">Kocuria atrinae</name>
    <dbReference type="NCBI Taxonomy" id="592377"/>
    <lineage>
        <taxon>Bacteria</taxon>
        <taxon>Bacillati</taxon>
        <taxon>Actinomycetota</taxon>
        <taxon>Actinomycetes</taxon>
        <taxon>Micrococcales</taxon>
        <taxon>Micrococcaceae</taxon>
        <taxon>Kocuria</taxon>
    </lineage>
</organism>
<keyword evidence="13" id="KW-1185">Reference proteome</keyword>
<dbReference type="Pfam" id="PF01223">
    <property type="entry name" value="Endonuclease_NS"/>
    <property type="match status" value="1"/>
</dbReference>